<dbReference type="EMBL" id="JAINVB010000001">
    <property type="protein sequence ID" value="MCK0087108.1"/>
    <property type="molecule type" value="Genomic_DNA"/>
</dbReference>
<dbReference type="Pfam" id="PF01381">
    <property type="entry name" value="HTH_3"/>
    <property type="match status" value="1"/>
</dbReference>
<accession>A0AAW5F3H4</accession>
<dbReference type="GO" id="GO:0003700">
    <property type="term" value="F:DNA-binding transcription factor activity"/>
    <property type="evidence" value="ECO:0007669"/>
    <property type="project" value="TreeGrafter"/>
</dbReference>
<dbReference type="InterPro" id="IPR050807">
    <property type="entry name" value="TransReg_Diox_bact_type"/>
</dbReference>
<evidence type="ECO:0000259" key="2">
    <source>
        <dbReference type="PROSITE" id="PS50943"/>
    </source>
</evidence>
<sequence>MMDEGYVLERIEELCDKEGWSHYVLAKRSGISQSTISNMFSRTNQPTFITVAKICDAFGITMAQFFNSKKHPDLTEEQEDILCMFDAMSAQKRELVKAFMSGLING</sequence>
<dbReference type="Gene3D" id="1.10.260.40">
    <property type="entry name" value="lambda repressor-like DNA-binding domains"/>
    <property type="match status" value="1"/>
</dbReference>
<evidence type="ECO:0000313" key="4">
    <source>
        <dbReference type="Proteomes" id="UP001203136"/>
    </source>
</evidence>
<dbReference type="CDD" id="cd00093">
    <property type="entry name" value="HTH_XRE"/>
    <property type="match status" value="1"/>
</dbReference>
<organism evidence="3 4">
    <name type="scientific">Clostridium symbiosum</name>
    <name type="common">Bacteroides symbiosus</name>
    <dbReference type="NCBI Taxonomy" id="1512"/>
    <lineage>
        <taxon>Bacteria</taxon>
        <taxon>Bacillati</taxon>
        <taxon>Bacillota</taxon>
        <taxon>Clostridia</taxon>
        <taxon>Lachnospirales</taxon>
        <taxon>Lachnospiraceae</taxon>
        <taxon>Otoolea</taxon>
    </lineage>
</organism>
<evidence type="ECO:0000256" key="1">
    <source>
        <dbReference type="ARBA" id="ARBA00023125"/>
    </source>
</evidence>
<dbReference type="InterPro" id="IPR010982">
    <property type="entry name" value="Lambda_DNA-bd_dom_sf"/>
</dbReference>
<dbReference type="PANTHER" id="PTHR46797:SF1">
    <property type="entry name" value="METHYLPHOSPHONATE SYNTHASE"/>
    <property type="match status" value="1"/>
</dbReference>
<dbReference type="PROSITE" id="PS50943">
    <property type="entry name" value="HTH_CROC1"/>
    <property type="match status" value="1"/>
</dbReference>
<proteinExistence type="predicted"/>
<dbReference type="GO" id="GO:0005829">
    <property type="term" value="C:cytosol"/>
    <property type="evidence" value="ECO:0007669"/>
    <property type="project" value="TreeGrafter"/>
</dbReference>
<dbReference type="GO" id="GO:0003677">
    <property type="term" value="F:DNA binding"/>
    <property type="evidence" value="ECO:0007669"/>
    <property type="project" value="UniProtKB-KW"/>
</dbReference>
<dbReference type="SUPFAM" id="SSF47413">
    <property type="entry name" value="lambda repressor-like DNA-binding domains"/>
    <property type="match status" value="1"/>
</dbReference>
<dbReference type="Proteomes" id="UP001203136">
    <property type="component" value="Unassembled WGS sequence"/>
</dbReference>
<name>A0AAW5F3H4_CLOSY</name>
<evidence type="ECO:0000313" key="3">
    <source>
        <dbReference type="EMBL" id="MCK0087108.1"/>
    </source>
</evidence>
<dbReference type="InterPro" id="IPR001387">
    <property type="entry name" value="Cro/C1-type_HTH"/>
</dbReference>
<comment type="caution">
    <text evidence="3">The sequence shown here is derived from an EMBL/GenBank/DDBJ whole genome shotgun (WGS) entry which is preliminary data.</text>
</comment>
<dbReference type="AlphaFoldDB" id="A0AAW5F3H4"/>
<protein>
    <submittedName>
        <fullName evidence="3">Helix-turn-helix transcriptional regulator</fullName>
    </submittedName>
</protein>
<dbReference type="RefSeq" id="WP_034555145.1">
    <property type="nucleotide sequence ID" value="NZ_BAABZD010000005.1"/>
</dbReference>
<gene>
    <name evidence="3" type="ORF">K5I21_14735</name>
</gene>
<keyword evidence="1" id="KW-0238">DNA-binding</keyword>
<reference evidence="3" key="1">
    <citation type="journal article" date="2022" name="Cell Host Microbe">
        <title>Colonization of the live biotherapeutic product VE303 and modulation of the microbiota and metabolites in healthy volunteers.</title>
        <authorList>
            <person name="Dsouza M."/>
            <person name="Menon R."/>
            <person name="Crossette E."/>
            <person name="Bhattarai S.K."/>
            <person name="Schneider J."/>
            <person name="Kim Y.G."/>
            <person name="Reddy S."/>
            <person name="Caballero S."/>
            <person name="Felix C."/>
            <person name="Cornacchione L."/>
            <person name="Hendrickson J."/>
            <person name="Watson A.R."/>
            <person name="Minot S.S."/>
            <person name="Greenfield N."/>
            <person name="Schopf L."/>
            <person name="Szabady R."/>
            <person name="Patarroyo J."/>
            <person name="Smith W."/>
            <person name="Harrison P."/>
            <person name="Kuijper E.J."/>
            <person name="Kelly C.P."/>
            <person name="Olle B."/>
            <person name="Bobilev D."/>
            <person name="Silber J.L."/>
            <person name="Bucci V."/>
            <person name="Roberts B."/>
            <person name="Faith J."/>
            <person name="Norman J.M."/>
        </authorList>
    </citation>
    <scope>NUCLEOTIDE SEQUENCE</scope>
    <source>
        <strain evidence="3">VE303-04</strain>
    </source>
</reference>
<feature type="domain" description="HTH cro/C1-type" evidence="2">
    <location>
        <begin position="11"/>
        <end position="65"/>
    </location>
</feature>
<dbReference type="PANTHER" id="PTHR46797">
    <property type="entry name" value="HTH-TYPE TRANSCRIPTIONAL REGULATOR"/>
    <property type="match status" value="1"/>
</dbReference>
<dbReference type="SMART" id="SM00530">
    <property type="entry name" value="HTH_XRE"/>
    <property type="match status" value="1"/>
</dbReference>